<dbReference type="Proteomes" id="UP000003875">
    <property type="component" value="Unassembled WGS sequence"/>
</dbReference>
<comment type="caution">
    <text evidence="2">The sequence shown here is derived from an EMBL/GenBank/DDBJ whole genome shotgun (WGS) entry which is preliminary data.</text>
</comment>
<feature type="domain" description="SsuA/THI5-like" evidence="1">
    <location>
        <begin position="105"/>
        <end position="317"/>
    </location>
</feature>
<reference evidence="2 3" key="1">
    <citation type="submission" date="2009-02" db="EMBL/GenBank/DDBJ databases">
        <title>Draft genome sequence of Bifidobacterium pseudocatenulatum (DSM 20438).</title>
        <authorList>
            <person name="Sudarsanam P."/>
            <person name="Ley R."/>
            <person name="Guruge J."/>
            <person name="Turnbaugh P.J."/>
            <person name="Mahowald M."/>
            <person name="Liep D."/>
            <person name="Gordon J."/>
        </authorList>
    </citation>
    <scope>NUCLEOTIDE SEQUENCE [LARGE SCALE GENOMIC DNA]</scope>
    <source>
        <strain evidence="2 3">DSM 20438</strain>
    </source>
</reference>
<dbReference type="AlphaFoldDB" id="C0BSG2"/>
<dbReference type="SUPFAM" id="SSF53850">
    <property type="entry name" value="Periplasmic binding protein-like II"/>
    <property type="match status" value="1"/>
</dbReference>
<dbReference type="PANTHER" id="PTHR31528">
    <property type="entry name" value="4-AMINO-5-HYDROXYMETHYL-2-METHYLPYRIMIDINE PHOSPHATE SYNTHASE THI11-RELATED"/>
    <property type="match status" value="1"/>
</dbReference>
<reference evidence="2 3" key="2">
    <citation type="submission" date="2009-02" db="EMBL/GenBank/DDBJ databases">
        <authorList>
            <person name="Fulton L."/>
            <person name="Clifton S."/>
            <person name="Fulton B."/>
            <person name="Xu J."/>
            <person name="Minx P."/>
            <person name="Pepin K.H."/>
            <person name="Johnson M."/>
            <person name="Bhonagiri V."/>
            <person name="Nash W.E."/>
            <person name="Mardis E.R."/>
            <person name="Wilson R.K."/>
        </authorList>
    </citation>
    <scope>NUCLEOTIDE SEQUENCE [LARGE SCALE GENOMIC DNA]</scope>
    <source>
        <strain evidence="2 3">DSM 20438</strain>
    </source>
</reference>
<sequence length="406" mass="43990">MSGALDERGPEALRIVFCPNSARSISLENDREYRFKGNRFMSIFSRHDATARTHIASTIIALFSAIAMLFSVTACGQSNDSATSTASGSSDLTKVTFMLSWAPDTNHIGVYVAKNKGYFKEAGLDVDIVAVAQAGAEQAVNNGVADFALSNLTNVSTYAVKGATIKQVLQVQQKPSAIWCSLASNTEIKSPKDFDGKTFATFGSNESDAVIRRMIQSDGGKGEFDKVTVGTSTFQTLSSNKADFGGFYATWEGVQADMYGPKLNCFTEPDYGVPGNADTIGVITSDKTISNNPELVKKFVQATKKGYEYAYSNPDDAAKILVKEAPDANLKLDFVKKSMKTIVDGQYWGDPAKIKDGSFTFGTNDVEGAQQYFDFLAQEDAYTDSHDKVVHDAPQAKDLATDEFLK</sequence>
<dbReference type="InterPro" id="IPR015168">
    <property type="entry name" value="SsuA/THI5"/>
</dbReference>
<gene>
    <name evidence="2" type="ORF">BIFPSEUDO_03080</name>
</gene>
<protein>
    <submittedName>
        <fullName evidence="2">NMT1/THI5-like protein</fullName>
    </submittedName>
</protein>
<dbReference type="PANTHER" id="PTHR31528:SF3">
    <property type="entry name" value="THIAMINE BIOSYNTHESIS PROTEIN HI_0357-RELATED"/>
    <property type="match status" value="1"/>
</dbReference>
<name>C0BSG2_BIFPS</name>
<evidence type="ECO:0000313" key="2">
    <source>
        <dbReference type="EMBL" id="EEG71112.1"/>
    </source>
</evidence>
<dbReference type="EMBL" id="ABXX02000002">
    <property type="protein sequence ID" value="EEG71112.1"/>
    <property type="molecule type" value="Genomic_DNA"/>
</dbReference>
<evidence type="ECO:0000259" key="1">
    <source>
        <dbReference type="Pfam" id="PF09084"/>
    </source>
</evidence>
<dbReference type="Pfam" id="PF09084">
    <property type="entry name" value="NMT1"/>
    <property type="match status" value="1"/>
</dbReference>
<evidence type="ECO:0000313" key="3">
    <source>
        <dbReference type="Proteomes" id="UP000003875"/>
    </source>
</evidence>
<dbReference type="InterPro" id="IPR027939">
    <property type="entry name" value="NMT1/THI5"/>
</dbReference>
<proteinExistence type="predicted"/>
<dbReference type="Gene3D" id="3.40.190.10">
    <property type="entry name" value="Periplasmic binding protein-like II"/>
    <property type="match status" value="2"/>
</dbReference>
<organism evidence="2 3">
    <name type="scientific">Bifidobacterium pseudocatenulatum DSM 20438 = JCM 1200 = LMG 10505</name>
    <dbReference type="NCBI Taxonomy" id="547043"/>
    <lineage>
        <taxon>Bacteria</taxon>
        <taxon>Bacillati</taxon>
        <taxon>Actinomycetota</taxon>
        <taxon>Actinomycetes</taxon>
        <taxon>Bifidobacteriales</taxon>
        <taxon>Bifidobacteriaceae</taxon>
        <taxon>Bifidobacterium</taxon>
    </lineage>
</organism>
<dbReference type="eggNOG" id="COG0715">
    <property type="taxonomic scope" value="Bacteria"/>
</dbReference>
<accession>C0BSG2</accession>
<dbReference type="GO" id="GO:0009228">
    <property type="term" value="P:thiamine biosynthetic process"/>
    <property type="evidence" value="ECO:0007669"/>
    <property type="project" value="InterPro"/>
</dbReference>